<evidence type="ECO:0000313" key="1">
    <source>
        <dbReference type="Proteomes" id="UP000887565"/>
    </source>
</evidence>
<dbReference type="WBParaSite" id="nRc.2.0.1.t43000-RA">
    <property type="protein sequence ID" value="nRc.2.0.1.t43000-RA"/>
    <property type="gene ID" value="nRc.2.0.1.g43000"/>
</dbReference>
<sequence length="100" mass="11812">MKLKAQNFTYHEEKLIVHRRTENRKSYETYKYKRKDREGFHAGLRPTKKRLRDGAAPSLDGLPPIFKNAFDVKFSSTFAKILDKELAKGEKLIKLNKRMK</sequence>
<dbReference type="AlphaFoldDB" id="A0A915KXU9"/>
<evidence type="ECO:0000313" key="2">
    <source>
        <dbReference type="WBParaSite" id="nRc.2.0.1.t43000-RA"/>
    </source>
</evidence>
<protein>
    <submittedName>
        <fullName evidence="2">Uncharacterized protein</fullName>
    </submittedName>
</protein>
<keyword evidence="1" id="KW-1185">Reference proteome</keyword>
<organism evidence="1 2">
    <name type="scientific">Romanomermis culicivorax</name>
    <name type="common">Nematode worm</name>
    <dbReference type="NCBI Taxonomy" id="13658"/>
    <lineage>
        <taxon>Eukaryota</taxon>
        <taxon>Metazoa</taxon>
        <taxon>Ecdysozoa</taxon>
        <taxon>Nematoda</taxon>
        <taxon>Enoplea</taxon>
        <taxon>Dorylaimia</taxon>
        <taxon>Mermithida</taxon>
        <taxon>Mermithoidea</taxon>
        <taxon>Mermithidae</taxon>
        <taxon>Romanomermis</taxon>
    </lineage>
</organism>
<dbReference type="Proteomes" id="UP000887565">
    <property type="component" value="Unplaced"/>
</dbReference>
<accession>A0A915KXU9</accession>
<reference evidence="2" key="1">
    <citation type="submission" date="2022-11" db="UniProtKB">
        <authorList>
            <consortium name="WormBaseParasite"/>
        </authorList>
    </citation>
    <scope>IDENTIFICATION</scope>
</reference>
<name>A0A915KXU9_ROMCU</name>
<proteinExistence type="predicted"/>